<reference evidence="7 8" key="1">
    <citation type="submission" date="2024-09" db="EMBL/GenBank/DDBJ databases">
        <authorList>
            <person name="Sun Q."/>
            <person name="Mori K."/>
        </authorList>
    </citation>
    <scope>NUCLEOTIDE SEQUENCE [LARGE SCALE GENOMIC DNA]</scope>
    <source>
        <strain evidence="7 8">TBRC 0563</strain>
    </source>
</reference>
<dbReference type="PANTHER" id="PTHR43248">
    <property type="entry name" value="2-SUCCINYL-6-HYDROXY-2,4-CYCLOHEXADIENE-1-CARBOXYLATE SYNTHASE"/>
    <property type="match status" value="1"/>
</dbReference>
<evidence type="ECO:0000313" key="7">
    <source>
        <dbReference type="EMBL" id="MFB9839076.1"/>
    </source>
</evidence>
<dbReference type="Pfam" id="PF00561">
    <property type="entry name" value="Abhydrolase_1"/>
    <property type="match status" value="1"/>
</dbReference>
<feature type="chain" id="PRO_5047027155" evidence="5">
    <location>
        <begin position="28"/>
        <end position="546"/>
    </location>
</feature>
<sequence length="546" mass="58447">MKKLLAVAAAAGLGLTGLGLGATSASATTGTSGAFRPASLAWHTCQADIVNGAKAYDSVGPVQVSKIIQCAELQVPLDYAHPNGQKITLELTRLPHQGSGAAKGDILVNPGGPGGEGALFGASVYARNSAPMQAAYNVIGFDPRGVGFSTPKLSCDVDYSNAPRPEYGTGGRKDDATWLEKSKDYADACTRKFGRGAKVDLLDHIKTIDSVHDMDTIRQALGHKKLDYYGASYGTYLGQVYATVFGQNVGRMVLDGNVTPKNVWYDAQLTQDVAFNKNMDYYFGWIAKYDSTYHLGTTQAAVRSYYYALQDKLAAHPVTFTSDGHTVAVGEDELVDNIQNAAYRRSQAVWDSYAAALSAYKAGDVATFAGTFGAQTTGGSDDNTFAVYNAVQCTDTQWPTSWAKWHADAARVNRTNPFLTWSNVWFNAPCLFWGAKSGTPVKVGQSKNLPSNILMFQATDDAATPYAGALELHKILRGSHLVVQDGDRTHCIVHRGDLRPGGVDSYFDAYFLNGTLPKTDTVHVSQLGDPTPPAAAKSGKAGSRTE</sequence>
<name>A0ABV5YVL2_9ACTN</name>
<evidence type="ECO:0000256" key="2">
    <source>
        <dbReference type="ARBA" id="ARBA00022729"/>
    </source>
</evidence>
<keyword evidence="8" id="KW-1185">Reference proteome</keyword>
<evidence type="ECO:0000256" key="4">
    <source>
        <dbReference type="SAM" id="MobiDB-lite"/>
    </source>
</evidence>
<evidence type="ECO:0000259" key="6">
    <source>
        <dbReference type="Pfam" id="PF00561"/>
    </source>
</evidence>
<evidence type="ECO:0000256" key="3">
    <source>
        <dbReference type="ARBA" id="ARBA00022801"/>
    </source>
</evidence>
<accession>A0ABV5YVL2</accession>
<feature type="signal peptide" evidence="5">
    <location>
        <begin position="1"/>
        <end position="27"/>
    </location>
</feature>
<dbReference type="InterPro" id="IPR051601">
    <property type="entry name" value="Serine_prot/Carboxylest_S33"/>
</dbReference>
<proteinExistence type="inferred from homology"/>
<protein>
    <submittedName>
        <fullName evidence="7">Alpha/beta fold hydrolase</fullName>
    </submittedName>
</protein>
<dbReference type="PANTHER" id="PTHR43248:SF29">
    <property type="entry name" value="TRIPEPTIDYL AMINOPEPTIDASE"/>
    <property type="match status" value="1"/>
</dbReference>
<evidence type="ECO:0000256" key="1">
    <source>
        <dbReference type="ARBA" id="ARBA00010088"/>
    </source>
</evidence>
<dbReference type="GO" id="GO:0016787">
    <property type="term" value="F:hydrolase activity"/>
    <property type="evidence" value="ECO:0007669"/>
    <property type="project" value="UniProtKB-KW"/>
</dbReference>
<dbReference type="Proteomes" id="UP001589627">
    <property type="component" value="Unassembled WGS sequence"/>
</dbReference>
<dbReference type="Gene3D" id="3.40.50.1820">
    <property type="entry name" value="alpha/beta hydrolase"/>
    <property type="match status" value="1"/>
</dbReference>
<feature type="region of interest" description="Disordered" evidence="4">
    <location>
        <begin position="524"/>
        <end position="546"/>
    </location>
</feature>
<dbReference type="EMBL" id="JBHLZP010000631">
    <property type="protein sequence ID" value="MFB9839076.1"/>
    <property type="molecule type" value="Genomic_DNA"/>
</dbReference>
<dbReference type="InterPro" id="IPR000073">
    <property type="entry name" value="AB_hydrolase_1"/>
</dbReference>
<organism evidence="7 8">
    <name type="scientific">Actinoallomurus acaciae</name>
    <dbReference type="NCBI Taxonomy" id="502577"/>
    <lineage>
        <taxon>Bacteria</taxon>
        <taxon>Bacillati</taxon>
        <taxon>Actinomycetota</taxon>
        <taxon>Actinomycetes</taxon>
        <taxon>Streptosporangiales</taxon>
        <taxon>Thermomonosporaceae</taxon>
        <taxon>Actinoallomurus</taxon>
    </lineage>
</organism>
<dbReference type="SUPFAM" id="SSF53474">
    <property type="entry name" value="alpha/beta-Hydrolases"/>
    <property type="match status" value="1"/>
</dbReference>
<dbReference type="InterPro" id="IPR029058">
    <property type="entry name" value="AB_hydrolase_fold"/>
</dbReference>
<feature type="domain" description="AB hydrolase-1" evidence="6">
    <location>
        <begin position="106"/>
        <end position="492"/>
    </location>
</feature>
<comment type="similarity">
    <text evidence="1">Belongs to the peptidase S33 family.</text>
</comment>
<evidence type="ECO:0000313" key="8">
    <source>
        <dbReference type="Proteomes" id="UP001589627"/>
    </source>
</evidence>
<keyword evidence="3 7" id="KW-0378">Hydrolase</keyword>
<dbReference type="RefSeq" id="WP_378212151.1">
    <property type="nucleotide sequence ID" value="NZ_JBHLZP010000631.1"/>
</dbReference>
<evidence type="ECO:0000256" key="5">
    <source>
        <dbReference type="SAM" id="SignalP"/>
    </source>
</evidence>
<comment type="caution">
    <text evidence="7">The sequence shown here is derived from an EMBL/GenBank/DDBJ whole genome shotgun (WGS) entry which is preliminary data.</text>
</comment>
<keyword evidence="2 5" id="KW-0732">Signal</keyword>
<gene>
    <name evidence="7" type="ORF">ACFFNX_43720</name>
</gene>